<dbReference type="GO" id="GO:0044781">
    <property type="term" value="P:bacterial-type flagellum organization"/>
    <property type="evidence" value="ECO:0007669"/>
    <property type="project" value="UniProtKB-UniRule"/>
</dbReference>
<dbReference type="GO" id="GO:0009306">
    <property type="term" value="P:protein secretion"/>
    <property type="evidence" value="ECO:0007669"/>
    <property type="project" value="UniProtKB-UniRule"/>
</dbReference>
<sequence length="257" mass="28423">MLCVHRRRALTRLSLAILLALLGALCAAQQVPIPKVSMEFGTGNNPEEVSTTLKILAMLTVLSLAPAILMLTTAFTRIVIVLSFLRQAIGTPSIPPNQVLIGLSLFLTFFVMGPTYQQINDDAIQPYLSSSEEQKISFDEAVERAQKPLREFMLKNTYESDLRLFLDMREERPDRESVSLLALIPAFILSELKTAFIIGFYLFIPFLIVDLIVASGLMSMGMMMLPPTVVSLPAKLLVFVLADGWGALVSAILQGYR</sequence>
<comment type="function">
    <text evidence="12">Plays a role in the flagellum-specific transport system.</text>
</comment>
<feature type="transmembrane region" description="Helical" evidence="12">
    <location>
        <begin position="97"/>
        <end position="116"/>
    </location>
</feature>
<keyword evidence="3 12" id="KW-0813">Transport</keyword>
<proteinExistence type="inferred from homology"/>
<reference evidence="13" key="1">
    <citation type="journal article" name="DNA Res.">
        <title>The physiological potential of anammox bacteria as revealed by their core genome structure.</title>
        <authorList>
            <person name="Okubo T."/>
            <person name="Toyoda A."/>
            <person name="Fukuhara K."/>
            <person name="Uchiyama I."/>
            <person name="Harigaya Y."/>
            <person name="Kuroiwa M."/>
            <person name="Suzuki T."/>
            <person name="Murakami Y."/>
            <person name="Suwa Y."/>
            <person name="Takami H."/>
        </authorList>
    </citation>
    <scope>NUCLEOTIDE SEQUENCE</scope>
    <source>
        <strain evidence="13">317325-2</strain>
    </source>
</reference>
<name>A0A809S5K7_9BACT</name>
<dbReference type="Pfam" id="PF00813">
    <property type="entry name" value="FliP"/>
    <property type="match status" value="1"/>
</dbReference>
<keyword evidence="5 12" id="KW-0812">Transmembrane</keyword>
<comment type="subcellular location">
    <subcellularLocation>
        <location evidence="12">Cell membrane</location>
        <topology evidence="12">Multi-pass membrane protein</topology>
    </subcellularLocation>
    <subcellularLocation>
        <location evidence="12">Bacterial flagellum basal body</location>
    </subcellularLocation>
</comment>
<evidence type="ECO:0000256" key="9">
    <source>
        <dbReference type="ARBA" id="ARBA00023136"/>
    </source>
</evidence>
<keyword evidence="6 12" id="KW-1005">Bacterial flagellum biogenesis</keyword>
<dbReference type="InterPro" id="IPR005837">
    <property type="entry name" value="FliP"/>
</dbReference>
<dbReference type="GO" id="GO:0005886">
    <property type="term" value="C:plasma membrane"/>
    <property type="evidence" value="ECO:0007669"/>
    <property type="project" value="UniProtKB-SubCell"/>
</dbReference>
<keyword evidence="10" id="KW-0975">Bacterial flagellum</keyword>
<dbReference type="EMBL" id="AP021858">
    <property type="protein sequence ID" value="BBO24196.1"/>
    <property type="molecule type" value="Genomic_DNA"/>
</dbReference>
<keyword evidence="13" id="KW-0282">Flagellum</keyword>
<evidence type="ECO:0000256" key="1">
    <source>
        <dbReference type="ARBA" id="ARBA00006257"/>
    </source>
</evidence>
<keyword evidence="4 12" id="KW-1003">Cell membrane</keyword>
<dbReference type="NCBIfam" id="TIGR01103">
    <property type="entry name" value="fliP"/>
    <property type="match status" value="1"/>
</dbReference>
<accession>A0A809S5K7</accession>
<keyword evidence="13" id="KW-0966">Cell projection</keyword>
<feature type="transmembrane region" description="Helical" evidence="12">
    <location>
        <begin position="52"/>
        <end position="85"/>
    </location>
</feature>
<dbReference type="Proteomes" id="UP000662873">
    <property type="component" value="Chromosome"/>
</dbReference>
<gene>
    <name evidence="12" type="primary">fliP</name>
    <name evidence="13" type="ORF">NPRO_17910</name>
</gene>
<keyword evidence="11 12" id="KW-1006">Bacterial flagellum protein export</keyword>
<dbReference type="PRINTS" id="PR01302">
    <property type="entry name" value="TYPE3IMPPROT"/>
</dbReference>
<comment type="similarity">
    <text evidence="1 12">Belongs to the FliP/MopC/SpaP family.</text>
</comment>
<evidence type="ECO:0000256" key="4">
    <source>
        <dbReference type="ARBA" id="ARBA00022475"/>
    </source>
</evidence>
<evidence type="ECO:0000256" key="7">
    <source>
        <dbReference type="ARBA" id="ARBA00022927"/>
    </source>
</evidence>
<protein>
    <recommendedName>
        <fullName evidence="2 12">Flagellar biosynthetic protein FliP</fullName>
    </recommendedName>
</protein>
<dbReference type="InterPro" id="IPR005838">
    <property type="entry name" value="T3SS_IM_P"/>
</dbReference>
<dbReference type="PRINTS" id="PR00951">
    <property type="entry name" value="FLGBIOSNFLIP"/>
</dbReference>
<dbReference type="PANTHER" id="PTHR30587:SF0">
    <property type="entry name" value="FLAGELLAR BIOSYNTHETIC PROTEIN FLIP"/>
    <property type="match status" value="1"/>
</dbReference>
<evidence type="ECO:0000313" key="14">
    <source>
        <dbReference type="Proteomes" id="UP000662873"/>
    </source>
</evidence>
<evidence type="ECO:0000313" key="13">
    <source>
        <dbReference type="EMBL" id="BBO24196.1"/>
    </source>
</evidence>
<dbReference type="PANTHER" id="PTHR30587">
    <property type="entry name" value="FLAGELLAR BIOSYNTHETIC PROTEIN FLIP"/>
    <property type="match status" value="1"/>
</dbReference>
<keyword evidence="9 12" id="KW-0472">Membrane</keyword>
<evidence type="ECO:0000256" key="5">
    <source>
        <dbReference type="ARBA" id="ARBA00022692"/>
    </source>
</evidence>
<organism evidence="13 14">
    <name type="scientific">Candidatus Nitrosymbiomonas proteolyticus</name>
    <dbReference type="NCBI Taxonomy" id="2608984"/>
    <lineage>
        <taxon>Bacteria</taxon>
        <taxon>Bacillati</taxon>
        <taxon>Armatimonadota</taxon>
        <taxon>Armatimonadota incertae sedis</taxon>
        <taxon>Candidatus Nitrosymbiomonas</taxon>
    </lineage>
</organism>
<evidence type="ECO:0000256" key="3">
    <source>
        <dbReference type="ARBA" id="ARBA00022448"/>
    </source>
</evidence>
<dbReference type="AlphaFoldDB" id="A0A809S5K7"/>
<evidence type="ECO:0000256" key="11">
    <source>
        <dbReference type="ARBA" id="ARBA00023225"/>
    </source>
</evidence>
<feature type="transmembrane region" description="Helical" evidence="12">
    <location>
        <begin position="236"/>
        <end position="256"/>
    </location>
</feature>
<keyword evidence="7 12" id="KW-0653">Protein transport</keyword>
<dbReference type="NCBIfam" id="NF009438">
    <property type="entry name" value="PRK12797.1"/>
    <property type="match status" value="1"/>
</dbReference>
<dbReference type="GO" id="GO:0009425">
    <property type="term" value="C:bacterial-type flagellum basal body"/>
    <property type="evidence" value="ECO:0007669"/>
    <property type="project" value="UniProtKB-SubCell"/>
</dbReference>
<evidence type="ECO:0000256" key="6">
    <source>
        <dbReference type="ARBA" id="ARBA00022795"/>
    </source>
</evidence>
<dbReference type="KEGG" id="npy:NPRO_17910"/>
<comment type="caution">
    <text evidence="12">Lacks conserved residue(s) required for the propagation of feature annotation.</text>
</comment>
<evidence type="ECO:0000256" key="8">
    <source>
        <dbReference type="ARBA" id="ARBA00022989"/>
    </source>
</evidence>
<keyword evidence="13" id="KW-0969">Cilium</keyword>
<evidence type="ECO:0000256" key="12">
    <source>
        <dbReference type="RuleBase" id="RU362069"/>
    </source>
</evidence>
<keyword evidence="8 12" id="KW-1133">Transmembrane helix</keyword>
<evidence type="ECO:0000256" key="10">
    <source>
        <dbReference type="ARBA" id="ARBA00023143"/>
    </source>
</evidence>
<evidence type="ECO:0000256" key="2">
    <source>
        <dbReference type="ARBA" id="ARBA00021714"/>
    </source>
</evidence>